<dbReference type="PIRSF" id="PIRSF035875">
    <property type="entry name" value="RNase_BN"/>
    <property type="match status" value="1"/>
</dbReference>
<keyword evidence="5 6" id="KW-0472">Membrane</keyword>
<feature type="transmembrane region" description="Helical" evidence="6">
    <location>
        <begin position="184"/>
        <end position="204"/>
    </location>
</feature>
<sequence>MDTAAPTRHDSLRQRWRAIVQATLASFFLERDNAPRCAAVAFFGFLSFFPAIATVALIYGIVANRQMVADTIENVGDVVPQMAQGIIAEQLTMLASQPPVTLGLGLLITVPFALWSGSRGVDSLLYAMSRIRNEAPRRGFFKSLAYAIGLSIGGAIFVVLALLAVAGLPALIPWPSGEEVVALALRWPVLLLLSVLVLAGLYRWGPDRHPRKFRHIWPGAILASLLWLLAGAVFSIYVENWGNYEATFGSVSAAVVLLLWLYNSAQILVLGAAFNTEIERAAKAKEAGTPPPPR</sequence>
<keyword evidence="2" id="KW-1003">Cell membrane</keyword>
<dbReference type="PANTHER" id="PTHR30213:SF0">
    <property type="entry name" value="UPF0761 MEMBRANE PROTEIN YIHY"/>
    <property type="match status" value="1"/>
</dbReference>
<feature type="transmembrane region" description="Helical" evidence="6">
    <location>
        <begin position="139"/>
        <end position="172"/>
    </location>
</feature>
<dbReference type="EMBL" id="LAJE02000344">
    <property type="protein sequence ID" value="OEO28940.1"/>
    <property type="molecule type" value="Genomic_DNA"/>
</dbReference>
<dbReference type="RefSeq" id="WP_069911773.1">
    <property type="nucleotide sequence ID" value="NZ_LAJE02000344.1"/>
</dbReference>
<accession>A0A1E5XK15</accession>
<feature type="transmembrane region" description="Helical" evidence="6">
    <location>
        <begin position="216"/>
        <end position="238"/>
    </location>
</feature>
<evidence type="ECO:0000256" key="3">
    <source>
        <dbReference type="ARBA" id="ARBA00022692"/>
    </source>
</evidence>
<evidence type="ECO:0000313" key="7">
    <source>
        <dbReference type="EMBL" id="OEO28940.1"/>
    </source>
</evidence>
<keyword evidence="8" id="KW-1185">Reference proteome</keyword>
<dbReference type="Proteomes" id="UP000095463">
    <property type="component" value="Unassembled WGS sequence"/>
</dbReference>
<feature type="transmembrane region" description="Helical" evidence="6">
    <location>
        <begin position="250"/>
        <end position="274"/>
    </location>
</feature>
<protein>
    <submittedName>
        <fullName evidence="7">Uncharacterized protein</fullName>
    </submittedName>
</protein>
<organism evidence="7 8">
    <name type="scientific">Devosia insulae DS-56</name>
    <dbReference type="NCBI Taxonomy" id="1116389"/>
    <lineage>
        <taxon>Bacteria</taxon>
        <taxon>Pseudomonadati</taxon>
        <taxon>Pseudomonadota</taxon>
        <taxon>Alphaproteobacteria</taxon>
        <taxon>Hyphomicrobiales</taxon>
        <taxon>Devosiaceae</taxon>
        <taxon>Devosia</taxon>
    </lineage>
</organism>
<name>A0A1E5XK15_9HYPH</name>
<evidence type="ECO:0000256" key="5">
    <source>
        <dbReference type="ARBA" id="ARBA00023136"/>
    </source>
</evidence>
<comment type="caution">
    <text evidence="7">The sequence shown here is derived from an EMBL/GenBank/DDBJ whole genome shotgun (WGS) entry which is preliminary data.</text>
</comment>
<reference evidence="7 8" key="1">
    <citation type="journal article" date="2015" name="Genome Announc.">
        <title>Genome Assemblies of Three Soil-Associated Devosia species: D. insulae, D. limi, and D. soli.</title>
        <authorList>
            <person name="Hassan Y.I."/>
            <person name="Lepp D."/>
            <person name="Zhou T."/>
        </authorList>
    </citation>
    <scope>NUCLEOTIDE SEQUENCE [LARGE SCALE GENOMIC DNA]</scope>
    <source>
        <strain evidence="7 8">DS-56</strain>
    </source>
</reference>
<comment type="subcellular location">
    <subcellularLocation>
        <location evidence="1">Cell membrane</location>
        <topology evidence="1">Multi-pass membrane protein</topology>
    </subcellularLocation>
</comment>
<dbReference type="AlphaFoldDB" id="A0A1E5XK15"/>
<dbReference type="InterPro" id="IPR017039">
    <property type="entry name" value="Virul_fac_BrkB"/>
</dbReference>
<dbReference type="PANTHER" id="PTHR30213">
    <property type="entry name" value="INNER MEMBRANE PROTEIN YHJD"/>
    <property type="match status" value="1"/>
</dbReference>
<evidence type="ECO:0000256" key="2">
    <source>
        <dbReference type="ARBA" id="ARBA00022475"/>
    </source>
</evidence>
<proteinExistence type="predicted"/>
<keyword evidence="4 6" id="KW-1133">Transmembrane helix</keyword>
<evidence type="ECO:0000256" key="6">
    <source>
        <dbReference type="SAM" id="Phobius"/>
    </source>
</evidence>
<dbReference type="GO" id="GO:0005886">
    <property type="term" value="C:plasma membrane"/>
    <property type="evidence" value="ECO:0007669"/>
    <property type="project" value="UniProtKB-SubCell"/>
</dbReference>
<evidence type="ECO:0000313" key="8">
    <source>
        <dbReference type="Proteomes" id="UP000095463"/>
    </source>
</evidence>
<dbReference type="NCBIfam" id="TIGR00765">
    <property type="entry name" value="yihY_not_rbn"/>
    <property type="match status" value="1"/>
</dbReference>
<evidence type="ECO:0000256" key="4">
    <source>
        <dbReference type="ARBA" id="ARBA00022989"/>
    </source>
</evidence>
<keyword evidence="3 6" id="KW-0812">Transmembrane</keyword>
<feature type="transmembrane region" description="Helical" evidence="6">
    <location>
        <begin position="37"/>
        <end position="62"/>
    </location>
</feature>
<dbReference type="Pfam" id="PF03631">
    <property type="entry name" value="Virul_fac_BrkB"/>
    <property type="match status" value="1"/>
</dbReference>
<evidence type="ECO:0000256" key="1">
    <source>
        <dbReference type="ARBA" id="ARBA00004651"/>
    </source>
</evidence>
<gene>
    <name evidence="7" type="ORF">VW23_027800</name>
</gene>
<feature type="transmembrane region" description="Helical" evidence="6">
    <location>
        <begin position="100"/>
        <end position="118"/>
    </location>
</feature>